<proteinExistence type="predicted"/>
<keyword evidence="2" id="KW-1185">Reference proteome</keyword>
<accession>A0ABN4J1Q3</accession>
<name>A0ABN4J1Q3_ECTME</name>
<evidence type="ECO:0000313" key="1">
    <source>
        <dbReference type="EMBL" id="ALN21931.1"/>
    </source>
</evidence>
<evidence type="ECO:0008006" key="3">
    <source>
        <dbReference type="Google" id="ProtNLM"/>
    </source>
</evidence>
<geneLocation type="plasmid" evidence="2"/>
<evidence type="ECO:0000313" key="2">
    <source>
        <dbReference type="Proteomes" id="UP000028530"/>
    </source>
</evidence>
<dbReference type="Proteomes" id="UP000028530">
    <property type="component" value="Plasmid pPME5"/>
</dbReference>
<keyword evidence="1" id="KW-0614">Plasmid</keyword>
<protein>
    <recommendedName>
        <fullName evidence="3">Secreted protein</fullName>
    </recommendedName>
</protein>
<sequence>MFALRLLRSATLPVIKVCLRGTARAHGTAMLVAFRAIANCAVTGPTTKIASTTRLAVRATKYLANPAHSGPSSILNAYVETLRGGLGTELRHSVLLVEWLGRGLIATHAQRLYSETLA</sequence>
<gene>
    <name evidence="1" type="ORF">DW68_024960</name>
</gene>
<organism evidence="1 2">
    <name type="scientific">Ectopseudomonas mendocina S5.2</name>
    <dbReference type="NCBI Taxonomy" id="1225174"/>
    <lineage>
        <taxon>Bacteria</taxon>
        <taxon>Pseudomonadati</taxon>
        <taxon>Pseudomonadota</taxon>
        <taxon>Gammaproteobacteria</taxon>
        <taxon>Pseudomonadales</taxon>
        <taxon>Pseudomonadaceae</taxon>
        <taxon>Ectopseudomonas</taxon>
    </lineage>
</organism>
<reference evidence="1 2" key="1">
    <citation type="submission" date="2015-11" db="EMBL/GenBank/DDBJ databases">
        <authorList>
            <person name="Chong T.M."/>
            <person name="Chan K.G."/>
            <person name="Dessaux Y."/>
        </authorList>
    </citation>
    <scope>NUCLEOTIDE SEQUENCE [LARGE SCALE GENOMIC DNA]</scope>
    <source>
        <strain evidence="1 2">S5.2</strain>
        <plasmid evidence="2">Plasmid</plasmid>
    </source>
</reference>
<dbReference type="EMBL" id="CP013125">
    <property type="protein sequence ID" value="ALN21931.1"/>
    <property type="molecule type" value="Genomic_DNA"/>
</dbReference>